<evidence type="ECO:0000313" key="1">
    <source>
        <dbReference type="EMBL" id="CAG8771758.1"/>
    </source>
</evidence>
<protein>
    <submittedName>
        <fullName evidence="1">5635_t:CDS:1</fullName>
    </submittedName>
</protein>
<name>A0ACA9R0D3_9GLOM</name>
<feature type="non-terminal residue" evidence="1">
    <location>
        <position position="42"/>
    </location>
</feature>
<proteinExistence type="predicted"/>
<dbReference type="Proteomes" id="UP000789366">
    <property type="component" value="Unassembled WGS sequence"/>
</dbReference>
<dbReference type="EMBL" id="CAJVPW010054490">
    <property type="protein sequence ID" value="CAG8771758.1"/>
    <property type="molecule type" value="Genomic_DNA"/>
</dbReference>
<keyword evidence="2" id="KW-1185">Reference proteome</keyword>
<feature type="non-terminal residue" evidence="1">
    <location>
        <position position="1"/>
    </location>
</feature>
<reference evidence="1" key="1">
    <citation type="submission" date="2021-06" db="EMBL/GenBank/DDBJ databases">
        <authorList>
            <person name="Kallberg Y."/>
            <person name="Tangrot J."/>
            <person name="Rosling A."/>
        </authorList>
    </citation>
    <scope>NUCLEOTIDE SEQUENCE</scope>
    <source>
        <strain evidence="1">28 12/20/2015</strain>
    </source>
</reference>
<comment type="caution">
    <text evidence="1">The sequence shown here is derived from an EMBL/GenBank/DDBJ whole genome shotgun (WGS) entry which is preliminary data.</text>
</comment>
<evidence type="ECO:0000313" key="2">
    <source>
        <dbReference type="Proteomes" id="UP000789366"/>
    </source>
</evidence>
<gene>
    <name evidence="1" type="ORF">SPELUC_LOCUS15825</name>
</gene>
<accession>A0ACA9R0D3</accession>
<organism evidence="1 2">
    <name type="scientific">Cetraspora pellucida</name>
    <dbReference type="NCBI Taxonomy" id="1433469"/>
    <lineage>
        <taxon>Eukaryota</taxon>
        <taxon>Fungi</taxon>
        <taxon>Fungi incertae sedis</taxon>
        <taxon>Mucoromycota</taxon>
        <taxon>Glomeromycotina</taxon>
        <taxon>Glomeromycetes</taxon>
        <taxon>Diversisporales</taxon>
        <taxon>Gigasporaceae</taxon>
        <taxon>Cetraspora</taxon>
    </lineage>
</organism>
<sequence>NKNGDPVGELHSKGRFVVGIGSIHEKGTRYSLKGRANIKFCL</sequence>